<keyword evidence="1" id="KW-0812">Transmembrane</keyword>
<keyword evidence="1" id="KW-0472">Membrane</keyword>
<gene>
    <name evidence="2" type="ORF">POL58_29790</name>
</gene>
<proteinExistence type="predicted"/>
<reference evidence="2 3" key="1">
    <citation type="submission" date="2022-11" db="EMBL/GenBank/DDBJ databases">
        <title>Minimal conservation of predation-associated metabolite biosynthetic gene clusters underscores biosynthetic potential of Myxococcota including descriptions for ten novel species: Archangium lansinium sp. nov., Myxococcus landrumus sp. nov., Nannocystis bai.</title>
        <authorList>
            <person name="Ahearne A."/>
            <person name="Stevens C."/>
            <person name="Dowd S."/>
        </authorList>
    </citation>
    <scope>NUCLEOTIDE SEQUENCE [LARGE SCALE GENOMIC DNA]</scope>
    <source>
        <strain evidence="2 3">NCELM</strain>
    </source>
</reference>
<accession>A0ABT5BCW3</accession>
<feature type="transmembrane region" description="Helical" evidence="1">
    <location>
        <begin position="12"/>
        <end position="35"/>
    </location>
</feature>
<dbReference type="RefSeq" id="WP_272002984.1">
    <property type="nucleotide sequence ID" value="NZ_JAQNDN010000019.1"/>
</dbReference>
<evidence type="ECO:0000313" key="3">
    <source>
        <dbReference type="Proteomes" id="UP001217838"/>
    </source>
</evidence>
<dbReference type="Proteomes" id="UP001217838">
    <property type="component" value="Unassembled WGS sequence"/>
</dbReference>
<name>A0ABT5BCW3_9BACT</name>
<keyword evidence="1" id="KW-1133">Transmembrane helix</keyword>
<protein>
    <submittedName>
        <fullName evidence="2">Substrate-binding domain-containing protein</fullName>
    </submittedName>
</protein>
<comment type="caution">
    <text evidence="2">The sequence shown here is derived from an EMBL/GenBank/DDBJ whole genome shotgun (WGS) entry which is preliminary data.</text>
</comment>
<organism evidence="2 3">
    <name type="scientific">Nannocystis radixulma</name>
    <dbReference type="NCBI Taxonomy" id="2995305"/>
    <lineage>
        <taxon>Bacteria</taxon>
        <taxon>Pseudomonadati</taxon>
        <taxon>Myxococcota</taxon>
        <taxon>Polyangia</taxon>
        <taxon>Nannocystales</taxon>
        <taxon>Nannocystaceae</taxon>
        <taxon>Nannocystis</taxon>
    </lineage>
</organism>
<sequence length="463" mass="50259">MSGGDDGPPTQLLGRLVAIVVTLVVAASLVVFIAIGGNFVAHKPAAPGFVDAVRSGDASEAECGRPSSSGLAVPVEVLYSDDKRAWLERAAAEFMLRCPHVQLRLTALPDIAAARSILAGEQRPTVWAPVDELSLQYLATRWQERSQEVVFAAGAPVSLVESPLVVLLWEDRLRALTAVRAAAPPVDGFWSDILCAGVPRDADLAGLSRRDMVPTAWSGWYDRRASALGRVDPQIAAATRRWGRVRFGHAAPTYTASGLGALVLMALDHVAPESERAAMSAGELADLLGEREDELRRWLRRCEGGLEQPRPSSRQLVDSMFRLGETGFDGVVVHESLVLARLGRLNADDTTEPRMIYPQPTLVARHPAVLMWPDQAAPEVRIAAEKWLNFLRGEAMQRLAILHGFRPASAGVVIRSVEARTNPFIALRRFGIELDVALSEAPRPGGRALDLLLRVWEDATGRS</sequence>
<keyword evidence="3" id="KW-1185">Reference proteome</keyword>
<evidence type="ECO:0000256" key="1">
    <source>
        <dbReference type="SAM" id="Phobius"/>
    </source>
</evidence>
<dbReference type="EMBL" id="JAQNDN010000019">
    <property type="protein sequence ID" value="MDC0671975.1"/>
    <property type="molecule type" value="Genomic_DNA"/>
</dbReference>
<evidence type="ECO:0000313" key="2">
    <source>
        <dbReference type="EMBL" id="MDC0671975.1"/>
    </source>
</evidence>
<dbReference type="Pfam" id="PF13531">
    <property type="entry name" value="SBP_bac_11"/>
    <property type="match status" value="1"/>
</dbReference>